<keyword evidence="8" id="KW-1185">Reference proteome</keyword>
<dbReference type="GO" id="GO:0005576">
    <property type="term" value="C:extracellular region"/>
    <property type="evidence" value="ECO:0007669"/>
    <property type="project" value="UniProtKB-SubCell"/>
</dbReference>
<dbReference type="NCBIfam" id="NF033679">
    <property type="entry name" value="DNRLRE_dom"/>
    <property type="match status" value="1"/>
</dbReference>
<dbReference type="OrthoDB" id="3543639at2"/>
<keyword evidence="3" id="KW-0732">Signal</keyword>
<keyword evidence="4" id="KW-1015">Disulfide bond</keyword>
<evidence type="ECO:0000256" key="5">
    <source>
        <dbReference type="SAM" id="MobiDB-lite"/>
    </source>
</evidence>
<dbReference type="SUPFAM" id="SSF49899">
    <property type="entry name" value="Concanavalin A-like lectins/glucanases"/>
    <property type="match status" value="1"/>
</dbReference>
<protein>
    <submittedName>
        <fullName evidence="7">DNRLRE domain-containing protein</fullName>
    </submittedName>
</protein>
<evidence type="ECO:0000256" key="3">
    <source>
        <dbReference type="ARBA" id="ARBA00022729"/>
    </source>
</evidence>
<evidence type="ECO:0000256" key="2">
    <source>
        <dbReference type="ARBA" id="ARBA00022525"/>
    </source>
</evidence>
<dbReference type="Proteomes" id="UP000312512">
    <property type="component" value="Unassembled WGS sequence"/>
</dbReference>
<dbReference type="Gene3D" id="2.60.40.1220">
    <property type="match status" value="1"/>
</dbReference>
<dbReference type="Pfam" id="PF13205">
    <property type="entry name" value="Big_5"/>
    <property type="match status" value="1"/>
</dbReference>
<dbReference type="InterPro" id="IPR013320">
    <property type="entry name" value="ConA-like_dom_sf"/>
</dbReference>
<dbReference type="Pfam" id="PF13385">
    <property type="entry name" value="Laminin_G_3"/>
    <property type="match status" value="1"/>
</dbReference>
<keyword evidence="2" id="KW-0964">Secreted</keyword>
<evidence type="ECO:0000259" key="6">
    <source>
        <dbReference type="SMART" id="SM00560"/>
    </source>
</evidence>
<evidence type="ECO:0000313" key="7">
    <source>
        <dbReference type="EMBL" id="KAB8195500.1"/>
    </source>
</evidence>
<evidence type="ECO:0000256" key="4">
    <source>
        <dbReference type="ARBA" id="ARBA00023157"/>
    </source>
</evidence>
<reference evidence="7 8" key="1">
    <citation type="submission" date="2019-10" db="EMBL/GenBank/DDBJ databases">
        <title>Nonomuraea sp. nov., isolated from Phyllanthus amarus.</title>
        <authorList>
            <person name="Klykleung N."/>
            <person name="Tanasupawat S."/>
        </authorList>
    </citation>
    <scope>NUCLEOTIDE SEQUENCE [LARGE SCALE GENOMIC DNA]</scope>
    <source>
        <strain evidence="7 8">PA1-10</strain>
    </source>
</reference>
<feature type="region of interest" description="Disordered" evidence="5">
    <location>
        <begin position="1711"/>
        <end position="1734"/>
    </location>
</feature>
<organism evidence="7 8">
    <name type="scientific">Nonomuraea phyllanthi</name>
    <dbReference type="NCBI Taxonomy" id="2219224"/>
    <lineage>
        <taxon>Bacteria</taxon>
        <taxon>Bacillati</taxon>
        <taxon>Actinomycetota</taxon>
        <taxon>Actinomycetes</taxon>
        <taxon>Streptosporangiales</taxon>
        <taxon>Streptosporangiaceae</taxon>
        <taxon>Nonomuraea</taxon>
    </lineage>
</organism>
<accession>A0A5C4WP50</accession>
<comment type="caution">
    <text evidence="7">The sequence shown here is derived from an EMBL/GenBank/DDBJ whole genome shotgun (WGS) entry which is preliminary data.</text>
</comment>
<comment type="subcellular location">
    <subcellularLocation>
        <location evidence="1">Secreted</location>
    </subcellularLocation>
</comment>
<feature type="compositionally biased region" description="Basic and acidic residues" evidence="5">
    <location>
        <begin position="1724"/>
        <end position="1734"/>
    </location>
</feature>
<dbReference type="Gene3D" id="2.60.120.200">
    <property type="match status" value="2"/>
</dbReference>
<dbReference type="Pfam" id="PF14040">
    <property type="entry name" value="DNase_NucA_NucB"/>
    <property type="match status" value="1"/>
</dbReference>
<dbReference type="Pfam" id="PF24517">
    <property type="entry name" value="CBM96"/>
    <property type="match status" value="1"/>
</dbReference>
<proteinExistence type="predicted"/>
<dbReference type="InterPro" id="IPR006558">
    <property type="entry name" value="LamG-like"/>
</dbReference>
<dbReference type="InterPro" id="IPR014755">
    <property type="entry name" value="Cu-Rt/internalin_Ig-like"/>
</dbReference>
<dbReference type="RefSeq" id="WP_139630939.1">
    <property type="nucleotide sequence ID" value="NZ_VDLX02000004.1"/>
</dbReference>
<gene>
    <name evidence="7" type="ORF">FH608_014350</name>
</gene>
<dbReference type="InterPro" id="IPR032812">
    <property type="entry name" value="SbsA_Ig"/>
</dbReference>
<evidence type="ECO:0000313" key="8">
    <source>
        <dbReference type="Proteomes" id="UP000312512"/>
    </source>
</evidence>
<evidence type="ECO:0000256" key="1">
    <source>
        <dbReference type="ARBA" id="ARBA00004613"/>
    </source>
</evidence>
<dbReference type="SMART" id="SM00560">
    <property type="entry name" value="LamGL"/>
    <property type="match status" value="1"/>
</dbReference>
<dbReference type="InterPro" id="IPR029476">
    <property type="entry name" value="DNase_NucA_NucB"/>
</dbReference>
<dbReference type="EMBL" id="VDLX02000004">
    <property type="protein sequence ID" value="KAB8195500.1"/>
    <property type="molecule type" value="Genomic_DNA"/>
</dbReference>
<dbReference type="InterPro" id="IPR055372">
    <property type="entry name" value="CBM96"/>
</dbReference>
<sequence length="1886" mass="202097">MPVDLPEGLSFAKNAAGRPTIVGKDGKTLTEVRPTLLQDATAADATAPIDAGKVGKAAVTLAGDGEVLVFTPDPAFLADPMVTYPVTMAAAVNDWWETDTSEYHLGGQDTFVNDYEYQDSWDNFRLDRVLVGKSNGGDVRWRTYLRFPDVPDEFAGAKVENADLILWNYYSNACGEHVGSGITARQITSDWEEASLTWNTQPSVTSVGADTEYGAYSDYDCTGSMAYAWDLIHSVDDIVQAWVDGAPNYGIQLAAGSESDITNWRRYRTDEAGGCTTAPREECKGTLHPPILTVDFEMEGPLEEVVMLTGTQLTNLPEYEDAIAMSMYQPLGGDEDVTISKEVAARVAGQRDGQEYQVGTDQLDFDESGIGGTGDGEDNGAPRVIAVEPADSAVDVPRDTLVKATFSEPVGEAQMVVKDAAGAPAVGTLTYDSTETVLTFDPDQPLKAGATYTVELSGAMDSWENTMVPYTWSFTTLKQSAAQWTFDEGDGRTAADSSGNEHHASLNDTAAWIAGKSGNAVSNVPSQARIAASRMAAAQGKAVEVADETTATSITHAQPDGKSFKIEVTAGPVRARRGSGWASIDTTLIEQSGKLRPKTIVEGALVELSAGGTDPFVKMAVDGRSYALRWPTPLPKPTVKGSVATYTNAAGVGADLVITALPAGFRHELVLRQRPAEQVKLRIGVEDEGLTPSQGKGGRLLLKSKDKKLVAAGTRPLVSDGGVQNRPGSVKHGAVGMDLVTEGGHTELVVKPDQKFLADAGTTYPVRVAAAVMLPLAADVDVSTYDTDTPAYFDNEYLMAGTISDGSKYRTHLRFDTLGLQGSTVTAATLTDGWQIRWRVRAANAAASSTSAWTDWQTATVDVPNPAVSALQVTPSQVMNGITVATSLTPALHVTVTDPAAQPLRAEFEVEHDQTAPEGQGSGQIWTGGVDNVTSGSQATATVPGGRLSDGWKVRWRARAVNTVTTVGSPWSEWQNLTVDVPDPPSEPAVGALQVSPSQQVDGATVTSTRTPALLAQVNDPAGKPLRAEAEIEHDPAAPESQGSGQIWSGGADNVPVGTQASLAVPADVLADGWKVRWRARAVSATAASAWSEWQSFTVSLPKPTATGLSITPSKVVEGVTVTTKLTPTLQATLTHPAGHALRAEAEIEHDPAAPGDQGSGQIWAGAVDAVTSGTQADIAVPAGKLADGWKVRWRLRAIAGDSSSAWSDWQAVTVDVTLPGEEPLVRTAGPVIRTDQSFTAAAWLRWSDKDGDYTVLEQKGIHQAPFRLGNTPDHGLVFTLTGADTADATAEGVLSGVEPPIGEWFHLAGGYDAATKTVSLYLNGVLVKSEPLTVSPWHADSAMTVGTRMRGDLDEVDLYQRLLTDEEVAALFSRADAANESSPAQLAPPDAATPKADAAVSNFSSDHITLETCYKTPPVYGKPEMARIQEHPYSSCWSSYYTIGAYADDDDTTKKLKKGGKHPVIKAAAKIADVAVDSLTDDMIFSFRATWVMHSYLGNASGDGVVGDDGTTKPQHVKAFVRLQDFGIFQDGVRQTRFDRGLQQMNIGFDLTVSSSTSSRCAVEGESDHLKSISSWESTSHVTVMVRGYPGADKKNAVCTIKPLITSIGGVGYIGRLWSQDVLDREGKRIGVYRNGDPPPAAGTVWAPNFRCDWQTLGKSDNVDDGVPDHTGRCVNTRANRIWTMSKKANPQFVEVIKHIEDAMDPAANIKTYPPLRQGDTTASRDPEYPPAKEKAGTLLSKAVPGNWEAAPNTPAGQALHRGSAAEEEANRAIFSKHQFWSDYGTDDQKFWRAARTTNYCKYYEYEEKFKENYTGVYDCDEYPYASTKEGAAKDKLHYSLRGIDLHQNRSHGGHLLSFYSQYRLTLDEIGDNADDSPFWMMVVD</sequence>
<name>A0A5C4WP50_9ACTN</name>
<feature type="domain" description="LamG-like jellyroll fold" evidence="6">
    <location>
        <begin position="1237"/>
        <end position="1367"/>
    </location>
</feature>